<feature type="transmembrane region" description="Helical" evidence="7">
    <location>
        <begin position="663"/>
        <end position="683"/>
    </location>
</feature>
<keyword evidence="2" id="KW-1003">Cell membrane</keyword>
<feature type="region of interest" description="Disordered" evidence="6">
    <location>
        <begin position="68"/>
        <end position="100"/>
    </location>
</feature>
<dbReference type="InterPro" id="IPR038766">
    <property type="entry name" value="Membrane_comp_ABC_pdt"/>
</dbReference>
<sequence>MSGRPVSSPRLPEGGRGGSIRALLLGVRLSVAGGRSGWLRLALIAAGVGLGVGMLLVLAGVPTATAAREHRRFDREPGPAVEQPETPPGEAARADPPAGPGTLLALTVETRFRDEMVRGRILRADGDRAPAPPGLTRVPAAGELFVSPALAELITGPGGAVLAERWNARVAGTIAPDGLSGPDEMWFYAGSSTLTVHDGATRIASFGSDREPTTDAMIVVLAVIGAAVMLMPVLVFVTTAVRFGSESRERQLAAIRLVGADAAMTRLIAAGDTLVGAVLGLAVGGAVFLGLRQVAGLLVPADFSPYPADLRPAPLLLALILLAVPAGSVLVTLAALRRVVIEPLGVVRRGSVRRRRLWWRLVPPGIGVALLYPLIGGLPEEVGDGTRAQLAAGAILLLTGVVVLLPWLVQALVRRLGAGSVGWQLGVRRLQLDSDTAVRSVSGVAVSVAGIIAVQGLLGASIAATGGAQPPDDRFQMVAHTNGADGAGWRAALTGTPGVVAVETSGYGYLRDGAEDQSGASVRVGDCEILRQYARLPSCADGDVFAAVMPGWDNTIENPGDTFYGADDTVALSRWTAPAGLPEVTLYPGDAGPMSYLATPGALGIRPDLRGLTVDGYLIRLDPADPDAVERVRNTMTRLAPAAPLQLFGDDRIGDQFAGARQVAQGCGVLLLLFIGASMLVNVTEQLRERRRMLAVLAAFGTRRRTLSASVLYQVAVPGAAGLLLAVLTGSGLSAVLLAATRAPVVIDWPAITLMAATVAGMILAVTGAGLPLLFRLSRVSELRSE</sequence>
<keyword evidence="10" id="KW-1185">Reference proteome</keyword>
<comment type="subcellular location">
    <subcellularLocation>
        <location evidence="1">Cell membrane</location>
        <topology evidence="1">Multi-pass membrane protein</topology>
    </subcellularLocation>
</comment>
<evidence type="ECO:0000256" key="3">
    <source>
        <dbReference type="ARBA" id="ARBA00022692"/>
    </source>
</evidence>
<keyword evidence="3 7" id="KW-0812">Transmembrane</keyword>
<feature type="transmembrane region" description="Helical" evidence="7">
    <location>
        <begin position="315"/>
        <end position="336"/>
    </location>
</feature>
<feature type="transmembrane region" description="Helical" evidence="7">
    <location>
        <begin position="711"/>
        <end position="740"/>
    </location>
</feature>
<name>A0A1I2L627_9ACTN</name>
<evidence type="ECO:0000256" key="6">
    <source>
        <dbReference type="SAM" id="MobiDB-lite"/>
    </source>
</evidence>
<organism evidence="9 10">
    <name type="scientific">Actinoplanes philippinensis</name>
    <dbReference type="NCBI Taxonomy" id="35752"/>
    <lineage>
        <taxon>Bacteria</taxon>
        <taxon>Bacillati</taxon>
        <taxon>Actinomycetota</taxon>
        <taxon>Actinomycetes</taxon>
        <taxon>Micromonosporales</taxon>
        <taxon>Micromonosporaceae</taxon>
        <taxon>Actinoplanes</taxon>
    </lineage>
</organism>
<keyword evidence="5 7" id="KW-0472">Membrane</keyword>
<evidence type="ECO:0000256" key="2">
    <source>
        <dbReference type="ARBA" id="ARBA00022475"/>
    </source>
</evidence>
<feature type="transmembrane region" description="Helical" evidence="7">
    <location>
        <begin position="216"/>
        <end position="241"/>
    </location>
</feature>
<evidence type="ECO:0000256" key="1">
    <source>
        <dbReference type="ARBA" id="ARBA00004651"/>
    </source>
</evidence>
<evidence type="ECO:0000256" key="4">
    <source>
        <dbReference type="ARBA" id="ARBA00022989"/>
    </source>
</evidence>
<protein>
    <submittedName>
        <fullName evidence="9">FtsX-like permease family protein</fullName>
    </submittedName>
</protein>
<feature type="transmembrane region" description="Helical" evidence="7">
    <location>
        <begin position="437"/>
        <end position="458"/>
    </location>
</feature>
<evidence type="ECO:0000256" key="7">
    <source>
        <dbReference type="SAM" id="Phobius"/>
    </source>
</evidence>
<feature type="transmembrane region" description="Helical" evidence="7">
    <location>
        <begin position="274"/>
        <end position="295"/>
    </location>
</feature>
<evidence type="ECO:0000256" key="5">
    <source>
        <dbReference type="ARBA" id="ARBA00023136"/>
    </source>
</evidence>
<feature type="transmembrane region" description="Helical" evidence="7">
    <location>
        <begin position="357"/>
        <end position="378"/>
    </location>
</feature>
<dbReference type="PANTHER" id="PTHR30287">
    <property type="entry name" value="MEMBRANE COMPONENT OF PREDICTED ABC SUPERFAMILY METABOLITE UPTAKE TRANSPORTER"/>
    <property type="match status" value="1"/>
</dbReference>
<reference evidence="9 10" key="1">
    <citation type="submission" date="2016-10" db="EMBL/GenBank/DDBJ databases">
        <authorList>
            <person name="de Groot N.N."/>
        </authorList>
    </citation>
    <scope>NUCLEOTIDE SEQUENCE [LARGE SCALE GENOMIC DNA]</scope>
    <source>
        <strain evidence="9 10">DSM 43019</strain>
    </source>
</reference>
<feature type="domain" description="ABC3 transporter permease C-terminal" evidence="8">
    <location>
        <begin position="669"/>
        <end position="773"/>
    </location>
</feature>
<feature type="domain" description="ABC3 transporter permease C-terminal" evidence="8">
    <location>
        <begin position="225"/>
        <end position="339"/>
    </location>
</feature>
<feature type="compositionally biased region" description="Basic and acidic residues" evidence="6">
    <location>
        <begin position="68"/>
        <end position="77"/>
    </location>
</feature>
<dbReference type="Pfam" id="PF02687">
    <property type="entry name" value="FtsX"/>
    <property type="match status" value="2"/>
</dbReference>
<keyword evidence="4 7" id="KW-1133">Transmembrane helix</keyword>
<dbReference type="AlphaFoldDB" id="A0A1I2L627"/>
<gene>
    <name evidence="9" type="ORF">SAMN05421541_12072</name>
</gene>
<proteinExistence type="predicted"/>
<dbReference type="GO" id="GO:0005886">
    <property type="term" value="C:plasma membrane"/>
    <property type="evidence" value="ECO:0007669"/>
    <property type="project" value="UniProtKB-SubCell"/>
</dbReference>
<dbReference type="STRING" id="35752.SAMN05421541_12072"/>
<evidence type="ECO:0000313" key="10">
    <source>
        <dbReference type="Proteomes" id="UP000199645"/>
    </source>
</evidence>
<feature type="transmembrane region" description="Helical" evidence="7">
    <location>
        <begin position="38"/>
        <end position="61"/>
    </location>
</feature>
<dbReference type="InterPro" id="IPR003838">
    <property type="entry name" value="ABC3_permease_C"/>
</dbReference>
<evidence type="ECO:0000259" key="8">
    <source>
        <dbReference type="Pfam" id="PF02687"/>
    </source>
</evidence>
<feature type="transmembrane region" description="Helical" evidence="7">
    <location>
        <begin position="390"/>
        <end position="409"/>
    </location>
</feature>
<feature type="transmembrane region" description="Helical" evidence="7">
    <location>
        <begin position="752"/>
        <end position="775"/>
    </location>
</feature>
<evidence type="ECO:0000313" key="9">
    <source>
        <dbReference type="EMBL" id="SFF74784.1"/>
    </source>
</evidence>
<accession>A0A1I2L627</accession>
<dbReference type="PANTHER" id="PTHR30287:SF2">
    <property type="entry name" value="BLL1001 PROTEIN"/>
    <property type="match status" value="1"/>
</dbReference>
<dbReference type="Proteomes" id="UP000199645">
    <property type="component" value="Unassembled WGS sequence"/>
</dbReference>
<dbReference type="EMBL" id="FONV01000020">
    <property type="protein sequence ID" value="SFF74784.1"/>
    <property type="molecule type" value="Genomic_DNA"/>
</dbReference>